<keyword evidence="2" id="KW-0690">Ribosome biogenesis</keyword>
<protein>
    <recommendedName>
        <fullName evidence="8">RimM N-terminal domain-containing protein</fullName>
    </recommendedName>
</protein>
<evidence type="ECO:0000256" key="4">
    <source>
        <dbReference type="ARBA" id="ARBA00023186"/>
    </source>
</evidence>
<dbReference type="Pfam" id="PF24986">
    <property type="entry name" value="PRC_RimM"/>
    <property type="match status" value="1"/>
</dbReference>
<dbReference type="HAMAP" id="MF_00014">
    <property type="entry name" value="Ribosome_mat_RimM"/>
    <property type="match status" value="1"/>
</dbReference>
<dbReference type="Gene3D" id="2.30.30.240">
    <property type="entry name" value="PRC-barrel domain"/>
    <property type="match status" value="1"/>
</dbReference>
<dbReference type="AlphaFoldDB" id="X1PS74"/>
<dbReference type="EMBL" id="BARV01034419">
    <property type="protein sequence ID" value="GAI58678.1"/>
    <property type="molecule type" value="Genomic_DNA"/>
</dbReference>
<evidence type="ECO:0008006" key="8">
    <source>
        <dbReference type="Google" id="ProtNLM"/>
    </source>
</evidence>
<keyword evidence="3" id="KW-0698">rRNA processing</keyword>
<dbReference type="PANTHER" id="PTHR33692:SF1">
    <property type="entry name" value="RIBOSOME MATURATION FACTOR RIMM"/>
    <property type="match status" value="1"/>
</dbReference>
<dbReference type="PANTHER" id="PTHR33692">
    <property type="entry name" value="RIBOSOME MATURATION FACTOR RIMM"/>
    <property type="match status" value="1"/>
</dbReference>
<evidence type="ECO:0000256" key="3">
    <source>
        <dbReference type="ARBA" id="ARBA00022552"/>
    </source>
</evidence>
<proteinExistence type="inferred from homology"/>
<feature type="domain" description="Ribosome maturation factor RimM PRC barrel" evidence="6">
    <location>
        <begin position="100"/>
        <end position="168"/>
    </location>
</feature>
<accession>X1PS74</accession>
<dbReference type="InterPro" id="IPR011033">
    <property type="entry name" value="PRC_barrel-like_sf"/>
</dbReference>
<dbReference type="Gene3D" id="2.40.30.60">
    <property type="entry name" value="RimM"/>
    <property type="match status" value="1"/>
</dbReference>
<dbReference type="NCBIfam" id="TIGR02273">
    <property type="entry name" value="16S_RimM"/>
    <property type="match status" value="1"/>
</dbReference>
<evidence type="ECO:0000256" key="2">
    <source>
        <dbReference type="ARBA" id="ARBA00022517"/>
    </source>
</evidence>
<dbReference type="GO" id="GO:0005840">
    <property type="term" value="C:ribosome"/>
    <property type="evidence" value="ECO:0007669"/>
    <property type="project" value="InterPro"/>
</dbReference>
<dbReference type="InterPro" id="IPR011961">
    <property type="entry name" value="RimM"/>
</dbReference>
<evidence type="ECO:0000256" key="1">
    <source>
        <dbReference type="ARBA" id="ARBA00022490"/>
    </source>
</evidence>
<dbReference type="InterPro" id="IPR036976">
    <property type="entry name" value="RimM_N_sf"/>
</dbReference>
<evidence type="ECO:0000259" key="5">
    <source>
        <dbReference type="Pfam" id="PF01782"/>
    </source>
</evidence>
<dbReference type="InterPro" id="IPR009000">
    <property type="entry name" value="Transl_B-barrel_sf"/>
</dbReference>
<feature type="domain" description="RimM N-terminal" evidence="5">
    <location>
        <begin position="10"/>
        <end position="88"/>
    </location>
</feature>
<gene>
    <name evidence="7" type="ORF">S06H3_53908</name>
</gene>
<dbReference type="GO" id="GO:0006364">
    <property type="term" value="P:rRNA processing"/>
    <property type="evidence" value="ECO:0007669"/>
    <property type="project" value="UniProtKB-KW"/>
</dbReference>
<keyword evidence="4" id="KW-0143">Chaperone</keyword>
<dbReference type="SUPFAM" id="SSF50447">
    <property type="entry name" value="Translation proteins"/>
    <property type="match status" value="1"/>
</dbReference>
<dbReference type="InterPro" id="IPR002676">
    <property type="entry name" value="RimM_N"/>
</dbReference>
<evidence type="ECO:0000313" key="7">
    <source>
        <dbReference type="EMBL" id="GAI58678.1"/>
    </source>
</evidence>
<keyword evidence="1" id="KW-0963">Cytoplasm</keyword>
<reference evidence="7" key="1">
    <citation type="journal article" date="2014" name="Front. Microbiol.">
        <title>High frequency of phylogenetically diverse reductive dehalogenase-homologous genes in deep subseafloor sedimentary metagenomes.</title>
        <authorList>
            <person name="Kawai M."/>
            <person name="Futagami T."/>
            <person name="Toyoda A."/>
            <person name="Takaki Y."/>
            <person name="Nishi S."/>
            <person name="Hori S."/>
            <person name="Arai W."/>
            <person name="Tsubouchi T."/>
            <person name="Morono Y."/>
            <person name="Uchiyama I."/>
            <person name="Ito T."/>
            <person name="Fujiyama A."/>
            <person name="Inagaki F."/>
            <person name="Takami H."/>
        </authorList>
    </citation>
    <scope>NUCLEOTIDE SEQUENCE</scope>
    <source>
        <strain evidence="7">Expedition CK06-06</strain>
    </source>
</reference>
<dbReference type="GO" id="GO:0043022">
    <property type="term" value="F:ribosome binding"/>
    <property type="evidence" value="ECO:0007669"/>
    <property type="project" value="InterPro"/>
</dbReference>
<evidence type="ECO:0000259" key="6">
    <source>
        <dbReference type="Pfam" id="PF24986"/>
    </source>
</evidence>
<organism evidence="7">
    <name type="scientific">marine sediment metagenome</name>
    <dbReference type="NCBI Taxonomy" id="412755"/>
    <lineage>
        <taxon>unclassified sequences</taxon>
        <taxon>metagenomes</taxon>
        <taxon>ecological metagenomes</taxon>
    </lineage>
</organism>
<comment type="caution">
    <text evidence="7">The sequence shown here is derived from an EMBL/GenBank/DDBJ whole genome shotgun (WGS) entry which is preliminary data.</text>
</comment>
<sequence length="178" mass="19780">MELSELEYITIGHILGPRGTKGKLKIKAATDSPQHFTRSSTIYINHQPMTIDSTEWHKGNPIIKLSNVDSVEDGQRLVGQAIEIHRSQLHPLPQGQYYHFQLIGLEVETTRGEPLGNITEIITTESKDINDIYVVNGNRGEILIPAIEDVVKSIDPDKGLIIIEPIKGLLSLNQKAAE</sequence>
<dbReference type="Pfam" id="PF01782">
    <property type="entry name" value="RimM"/>
    <property type="match status" value="1"/>
</dbReference>
<dbReference type="InterPro" id="IPR056792">
    <property type="entry name" value="PRC_RimM"/>
</dbReference>
<dbReference type="SUPFAM" id="SSF50346">
    <property type="entry name" value="PRC-barrel domain"/>
    <property type="match status" value="1"/>
</dbReference>
<name>X1PS74_9ZZZZ</name>